<dbReference type="RefSeq" id="WP_084116837.1">
    <property type="nucleotide sequence ID" value="NZ_FWXH01000015.1"/>
</dbReference>
<reference evidence="10 11" key="1">
    <citation type="submission" date="2017-04" db="EMBL/GenBank/DDBJ databases">
        <authorList>
            <person name="Afonso C.L."/>
            <person name="Miller P.J."/>
            <person name="Scott M.A."/>
            <person name="Spackman E."/>
            <person name="Goraichik I."/>
            <person name="Dimitrov K.M."/>
            <person name="Suarez D.L."/>
            <person name="Swayne D.E."/>
        </authorList>
    </citation>
    <scope>NUCLEOTIDE SEQUENCE [LARGE SCALE GENOMIC DNA]</scope>
    <source>
        <strain evidence="10 11">DSM 12555</strain>
    </source>
</reference>
<keyword evidence="7" id="KW-0449">Lipoprotein</keyword>
<dbReference type="InterPro" id="IPR057336">
    <property type="entry name" value="GerAC_N"/>
</dbReference>
<dbReference type="PROSITE" id="PS51257">
    <property type="entry name" value="PROKAR_LIPOPROTEIN"/>
    <property type="match status" value="1"/>
</dbReference>
<name>A0A1W1XSM5_9CLOT</name>
<evidence type="ECO:0000259" key="8">
    <source>
        <dbReference type="Pfam" id="PF05504"/>
    </source>
</evidence>
<protein>
    <submittedName>
        <fullName evidence="10">Spore germination protein KC</fullName>
    </submittedName>
</protein>
<dbReference type="PANTHER" id="PTHR35789:SF1">
    <property type="entry name" value="SPORE GERMINATION PROTEIN B3"/>
    <property type="match status" value="1"/>
</dbReference>
<dbReference type="GO" id="GO:0016020">
    <property type="term" value="C:membrane"/>
    <property type="evidence" value="ECO:0007669"/>
    <property type="project" value="UniProtKB-SubCell"/>
</dbReference>
<dbReference type="Gene3D" id="6.20.190.10">
    <property type="entry name" value="Nutrient germinant receptor protein C, domain 1"/>
    <property type="match status" value="1"/>
</dbReference>
<keyword evidence="11" id="KW-1185">Reference proteome</keyword>
<dbReference type="STRING" id="1121291.SAMN02745134_03001"/>
<keyword evidence="3" id="KW-0309">Germination</keyword>
<dbReference type="InterPro" id="IPR046953">
    <property type="entry name" value="Spore_GerAC-like_C"/>
</dbReference>
<dbReference type="Pfam" id="PF05504">
    <property type="entry name" value="Spore_GerAC"/>
    <property type="match status" value="1"/>
</dbReference>
<keyword evidence="4" id="KW-0732">Signal</keyword>
<evidence type="ECO:0000256" key="2">
    <source>
        <dbReference type="ARBA" id="ARBA00007886"/>
    </source>
</evidence>
<evidence type="ECO:0000256" key="7">
    <source>
        <dbReference type="ARBA" id="ARBA00023288"/>
    </source>
</evidence>
<organism evidence="10 11">
    <name type="scientific">Clostridium acidisoli DSM 12555</name>
    <dbReference type="NCBI Taxonomy" id="1121291"/>
    <lineage>
        <taxon>Bacteria</taxon>
        <taxon>Bacillati</taxon>
        <taxon>Bacillota</taxon>
        <taxon>Clostridia</taxon>
        <taxon>Eubacteriales</taxon>
        <taxon>Clostridiaceae</taxon>
        <taxon>Clostridium</taxon>
    </lineage>
</organism>
<dbReference type="PANTHER" id="PTHR35789">
    <property type="entry name" value="SPORE GERMINATION PROTEIN B3"/>
    <property type="match status" value="1"/>
</dbReference>
<evidence type="ECO:0000313" key="11">
    <source>
        <dbReference type="Proteomes" id="UP000192468"/>
    </source>
</evidence>
<evidence type="ECO:0000256" key="5">
    <source>
        <dbReference type="ARBA" id="ARBA00023136"/>
    </source>
</evidence>
<feature type="domain" description="Spore germination protein N-terminal" evidence="9">
    <location>
        <begin position="20"/>
        <end position="191"/>
    </location>
</feature>
<dbReference type="Gene3D" id="3.30.300.210">
    <property type="entry name" value="Nutrient germinant receptor protein C, domain 3"/>
    <property type="match status" value="1"/>
</dbReference>
<dbReference type="OrthoDB" id="9816067at2"/>
<dbReference type="GO" id="GO:0009847">
    <property type="term" value="P:spore germination"/>
    <property type="evidence" value="ECO:0007669"/>
    <property type="project" value="InterPro"/>
</dbReference>
<dbReference type="AlphaFoldDB" id="A0A1W1XSM5"/>
<dbReference type="Pfam" id="PF25198">
    <property type="entry name" value="Spore_GerAC_N"/>
    <property type="match status" value="1"/>
</dbReference>
<evidence type="ECO:0000256" key="6">
    <source>
        <dbReference type="ARBA" id="ARBA00023139"/>
    </source>
</evidence>
<comment type="subcellular location">
    <subcellularLocation>
        <location evidence="1">Membrane</location>
        <topology evidence="1">Lipid-anchor</topology>
    </subcellularLocation>
</comment>
<dbReference type="NCBIfam" id="TIGR02887">
    <property type="entry name" value="spore_ger_x_C"/>
    <property type="match status" value="1"/>
</dbReference>
<keyword evidence="6" id="KW-0564">Palmitate</keyword>
<proteinExistence type="inferred from homology"/>
<comment type="similarity">
    <text evidence="2">Belongs to the GerABKC lipoprotein family.</text>
</comment>
<gene>
    <name evidence="10" type="ORF">SAMN02745134_03001</name>
</gene>
<keyword evidence="5" id="KW-0472">Membrane</keyword>
<sequence length="389" mass="43810">MKKKIFVLVLCVVFLSGCWDRKELNEIGIIVGVAVDKDLNTNQIILTCEAIKTSNLKKGESQVSSTTEYVSVKGATIYDAIRNCSKKFDRKIFFSHDKVIIISENLARDGIAPILDAFVRDYETRPLVWLIVAKDKDINETLSVKHGIEAIQGLYLRDIISKEWATSEVQATGLIDFYKKMLGKGTNPIAGAAEVINDFKNPNGEDSREISLSGAAAFKKDKFVGYLNDKETRGYNWITNQVKSGVINVPGITNKSKLIAVEIKRAGSNIKSEMLNGNYIFNINVVEEGNIGEVQDTTDVTDPAIQEKIEKEQEEEIKQEIKMAIKKAKEDFKCDIFGFGNVLYRSNPKQWEKVKDSWNDVFIHAEYNINVKATYKKTGEILKPFNTKE</sequence>
<evidence type="ECO:0000256" key="1">
    <source>
        <dbReference type="ARBA" id="ARBA00004635"/>
    </source>
</evidence>
<dbReference type="EMBL" id="FWXH01000015">
    <property type="protein sequence ID" value="SMC26959.1"/>
    <property type="molecule type" value="Genomic_DNA"/>
</dbReference>
<dbReference type="InterPro" id="IPR038501">
    <property type="entry name" value="Spore_GerAC_C_sf"/>
</dbReference>
<evidence type="ECO:0000256" key="4">
    <source>
        <dbReference type="ARBA" id="ARBA00022729"/>
    </source>
</evidence>
<accession>A0A1W1XSM5</accession>
<dbReference type="Proteomes" id="UP000192468">
    <property type="component" value="Unassembled WGS sequence"/>
</dbReference>
<evidence type="ECO:0000313" key="10">
    <source>
        <dbReference type="EMBL" id="SMC26959.1"/>
    </source>
</evidence>
<evidence type="ECO:0000256" key="3">
    <source>
        <dbReference type="ARBA" id="ARBA00022544"/>
    </source>
</evidence>
<feature type="domain" description="Spore germination GerAC-like C-terminal" evidence="8">
    <location>
        <begin position="213"/>
        <end position="379"/>
    </location>
</feature>
<evidence type="ECO:0000259" key="9">
    <source>
        <dbReference type="Pfam" id="PF25198"/>
    </source>
</evidence>
<dbReference type="InterPro" id="IPR008844">
    <property type="entry name" value="Spore_GerAC-like"/>
</dbReference>